<feature type="transmembrane region" description="Helical" evidence="1">
    <location>
        <begin position="50"/>
        <end position="69"/>
    </location>
</feature>
<dbReference type="GO" id="GO:0016787">
    <property type="term" value="F:hydrolase activity"/>
    <property type="evidence" value="ECO:0007669"/>
    <property type="project" value="UniProtKB-KW"/>
</dbReference>
<dbReference type="GO" id="GO:0009103">
    <property type="term" value="P:lipopolysaccharide biosynthetic process"/>
    <property type="evidence" value="ECO:0007669"/>
    <property type="project" value="TreeGrafter"/>
</dbReference>
<dbReference type="GO" id="GO:0016747">
    <property type="term" value="F:acyltransferase activity, transferring groups other than amino-acyl groups"/>
    <property type="evidence" value="ECO:0007669"/>
    <property type="project" value="InterPro"/>
</dbReference>
<protein>
    <submittedName>
        <fullName evidence="3">Peptidoglycan/LPS O-acetylase OafA/YrhL, contains acyltransferase and SGNH-hydrolase domains</fullName>
    </submittedName>
</protein>
<gene>
    <name evidence="3" type="ORF">SAMN05444272_4076</name>
</gene>
<dbReference type="InterPro" id="IPR002656">
    <property type="entry name" value="Acyl_transf_3_dom"/>
</dbReference>
<proteinExistence type="predicted"/>
<evidence type="ECO:0000313" key="3">
    <source>
        <dbReference type="EMBL" id="SHN09756.1"/>
    </source>
</evidence>
<feature type="transmembrane region" description="Helical" evidence="1">
    <location>
        <begin position="147"/>
        <end position="166"/>
    </location>
</feature>
<keyword evidence="3" id="KW-0012">Acyltransferase</keyword>
<evidence type="ECO:0000259" key="2">
    <source>
        <dbReference type="Pfam" id="PF01757"/>
    </source>
</evidence>
<dbReference type="EMBL" id="FRBW01000005">
    <property type="protein sequence ID" value="SHN09756.1"/>
    <property type="molecule type" value="Genomic_DNA"/>
</dbReference>
<evidence type="ECO:0000256" key="1">
    <source>
        <dbReference type="SAM" id="Phobius"/>
    </source>
</evidence>
<dbReference type="STRING" id="735517.SAMN05444272_4076"/>
<feature type="transmembrane region" description="Helical" evidence="1">
    <location>
        <begin position="21"/>
        <end position="38"/>
    </location>
</feature>
<dbReference type="Pfam" id="PF01757">
    <property type="entry name" value="Acyl_transf_3"/>
    <property type="match status" value="1"/>
</dbReference>
<accession>A0A1M7P070</accession>
<dbReference type="GO" id="GO:0016020">
    <property type="term" value="C:membrane"/>
    <property type="evidence" value="ECO:0007669"/>
    <property type="project" value="TreeGrafter"/>
</dbReference>
<dbReference type="InterPro" id="IPR050879">
    <property type="entry name" value="Acyltransferase_3"/>
</dbReference>
<evidence type="ECO:0000313" key="4">
    <source>
        <dbReference type="Proteomes" id="UP000186002"/>
    </source>
</evidence>
<feature type="transmembrane region" description="Helical" evidence="1">
    <location>
        <begin position="173"/>
        <end position="196"/>
    </location>
</feature>
<keyword evidence="1" id="KW-0812">Transmembrane</keyword>
<feature type="transmembrane region" description="Helical" evidence="1">
    <location>
        <begin position="208"/>
        <end position="228"/>
    </location>
</feature>
<dbReference type="AlphaFoldDB" id="A0A1M7P070"/>
<feature type="transmembrane region" description="Helical" evidence="1">
    <location>
        <begin position="240"/>
        <end position="257"/>
    </location>
</feature>
<feature type="transmembrane region" description="Helical" evidence="1">
    <location>
        <begin position="330"/>
        <end position="351"/>
    </location>
</feature>
<feature type="domain" description="Acyltransferase 3" evidence="2">
    <location>
        <begin position="19"/>
        <end position="349"/>
    </location>
</feature>
<keyword evidence="3" id="KW-0808">Transferase</keyword>
<keyword evidence="1" id="KW-0472">Membrane</keyword>
<organism evidence="3 4">
    <name type="scientific">Roseibium suaedae</name>
    <dbReference type="NCBI Taxonomy" id="735517"/>
    <lineage>
        <taxon>Bacteria</taxon>
        <taxon>Pseudomonadati</taxon>
        <taxon>Pseudomonadota</taxon>
        <taxon>Alphaproteobacteria</taxon>
        <taxon>Hyphomicrobiales</taxon>
        <taxon>Stappiaceae</taxon>
        <taxon>Roseibium</taxon>
    </lineage>
</organism>
<feature type="transmembrane region" description="Helical" evidence="1">
    <location>
        <begin position="292"/>
        <end position="310"/>
    </location>
</feature>
<dbReference type="PANTHER" id="PTHR23028:SF53">
    <property type="entry name" value="ACYL_TRANSF_3 DOMAIN-CONTAINING PROTEIN"/>
    <property type="match status" value="1"/>
</dbReference>
<name>A0A1M7P070_9HYPH</name>
<keyword evidence="4" id="KW-1185">Reference proteome</keyword>
<feature type="transmembrane region" description="Helical" evidence="1">
    <location>
        <begin position="90"/>
        <end position="109"/>
    </location>
</feature>
<keyword evidence="3" id="KW-0378">Hydrolase</keyword>
<sequence>MGPSGMNRAIGTATVRLEQLTGLRFFAALLVFGVHFRWDTSGDFVKSIAEQGYVGVSFFFILSGFVLTQSYKSRILTGATSFRTYFLLRIARLSPLHFLTGLPFLYFSIMQVEAIYSEEFSILKTALNLTYLQSWVPVSSIYFSLNAPSWSLSDEMFFYLSFFFLVAFSPRKLLAITAGLAVVVFVSAFLVLVFLGDTILAGKYPFSHWLFYVFPGFRILEFLVGMVLHDLWKRGIRLPGSVIPFTYVLLFLAMWLAPDIPAPFRYSLFYLPVITLFFYAHLTEGTALTHVFATRPLVLLGNASFAFYLVHQPSLHLLNLFLRPSIPSDIIFFPISLCITTAFSVFLYRIYEMPAERLLKSLINGRRNLAKPNQVVS</sequence>
<dbReference type="PANTHER" id="PTHR23028">
    <property type="entry name" value="ACETYLTRANSFERASE"/>
    <property type="match status" value="1"/>
</dbReference>
<dbReference type="Proteomes" id="UP000186002">
    <property type="component" value="Unassembled WGS sequence"/>
</dbReference>
<feature type="transmembrane region" description="Helical" evidence="1">
    <location>
        <begin position="263"/>
        <end position="280"/>
    </location>
</feature>
<reference evidence="3 4" key="1">
    <citation type="submission" date="2016-11" db="EMBL/GenBank/DDBJ databases">
        <authorList>
            <person name="Jaros S."/>
            <person name="Januszkiewicz K."/>
            <person name="Wedrychowicz H."/>
        </authorList>
    </citation>
    <scope>NUCLEOTIDE SEQUENCE [LARGE SCALE GENOMIC DNA]</scope>
    <source>
        <strain evidence="3 4">DSM 22153</strain>
    </source>
</reference>
<keyword evidence="1" id="KW-1133">Transmembrane helix</keyword>